<name>A0ABW4VMY0_9BACT</name>
<dbReference type="InterPro" id="IPR015422">
    <property type="entry name" value="PyrdxlP-dep_Trfase_small"/>
</dbReference>
<evidence type="ECO:0000256" key="4">
    <source>
        <dbReference type="ARBA" id="ARBA00022898"/>
    </source>
</evidence>
<dbReference type="RefSeq" id="WP_376885378.1">
    <property type="nucleotide sequence ID" value="NZ_JBHUHR010000022.1"/>
</dbReference>
<sequence>MNKSINRRNWIKSSLLGIGALTVGPAIAFNKKAELLHTYHPESTLKEYIPTYNYDETRIVARLSANENPYGPSPKVVQAITEAVSTGNRYGHQDAAALIKMIAEKEGVTPDHIMLGPGSSDLLEKTAFVSFGNGGNIVSADPAYMSIISTARSLGATWKPVPLTKDYAHDLDSMAEAVDAETKLVYVCNPNNPTGSITDPERLKLFCSSVSEKTPVFVDEAYLEFLDKPDTHTMVGLVAEGKDVIVARTFSKIHGMAGLRIGYIVAQPDRIKSITNKVRSTMGMCVTSLKGAIVSMQDQKFLEDCRKMNTECRDFVASEITALGYDIIPSVTSFLIFPIEMEGQAFMKAMYEEGVGIRVFNIDDKPWCRVSMGTMQEMEYFVDTFKKVTV</sequence>
<dbReference type="Gene3D" id="3.90.1150.10">
    <property type="entry name" value="Aspartate Aminotransferase, domain 1"/>
    <property type="match status" value="1"/>
</dbReference>
<dbReference type="EMBL" id="JBHUHR010000022">
    <property type="protein sequence ID" value="MFD2034850.1"/>
    <property type="molecule type" value="Genomic_DNA"/>
</dbReference>
<protein>
    <submittedName>
        <fullName evidence="6">Pyridoxal phosphate-dependent aminotransferase</fullName>
        <ecNumber evidence="6">2.6.1.9</ecNumber>
    </submittedName>
</protein>
<keyword evidence="4" id="KW-0663">Pyridoxal phosphate</keyword>
<dbReference type="Proteomes" id="UP001597361">
    <property type="component" value="Unassembled WGS sequence"/>
</dbReference>
<comment type="similarity">
    <text evidence="1">Belongs to the class-II pyridoxal-phosphate-dependent aminotransferase family. Histidinol-phosphate aminotransferase subfamily.</text>
</comment>
<organism evidence="6 7">
    <name type="scientific">Belliella marina</name>
    <dbReference type="NCBI Taxonomy" id="1644146"/>
    <lineage>
        <taxon>Bacteria</taxon>
        <taxon>Pseudomonadati</taxon>
        <taxon>Bacteroidota</taxon>
        <taxon>Cytophagia</taxon>
        <taxon>Cytophagales</taxon>
        <taxon>Cyclobacteriaceae</taxon>
        <taxon>Belliella</taxon>
    </lineage>
</organism>
<reference evidence="7" key="1">
    <citation type="journal article" date="2019" name="Int. J. Syst. Evol. Microbiol.">
        <title>The Global Catalogue of Microorganisms (GCM) 10K type strain sequencing project: providing services to taxonomists for standard genome sequencing and annotation.</title>
        <authorList>
            <consortium name="The Broad Institute Genomics Platform"/>
            <consortium name="The Broad Institute Genome Sequencing Center for Infectious Disease"/>
            <person name="Wu L."/>
            <person name="Ma J."/>
        </authorList>
    </citation>
    <scope>NUCLEOTIDE SEQUENCE [LARGE SCALE GENOMIC DNA]</scope>
    <source>
        <strain evidence="7">CGMCC 1.15180</strain>
    </source>
</reference>
<keyword evidence="7" id="KW-1185">Reference proteome</keyword>
<dbReference type="Gene3D" id="3.40.640.10">
    <property type="entry name" value="Type I PLP-dependent aspartate aminotransferase-like (Major domain)"/>
    <property type="match status" value="1"/>
</dbReference>
<accession>A0ABW4VMY0</accession>
<dbReference type="InterPro" id="IPR006311">
    <property type="entry name" value="TAT_signal"/>
</dbReference>
<dbReference type="InterPro" id="IPR015424">
    <property type="entry name" value="PyrdxlP-dep_Trfase"/>
</dbReference>
<dbReference type="InterPro" id="IPR050106">
    <property type="entry name" value="HistidinolP_aminotransfase"/>
</dbReference>
<keyword evidence="2 6" id="KW-0032">Aminotransferase</keyword>
<keyword evidence="3 6" id="KW-0808">Transferase</keyword>
<dbReference type="PROSITE" id="PS51318">
    <property type="entry name" value="TAT"/>
    <property type="match status" value="1"/>
</dbReference>
<proteinExistence type="inferred from homology"/>
<dbReference type="InterPro" id="IPR004839">
    <property type="entry name" value="Aminotransferase_I/II_large"/>
</dbReference>
<evidence type="ECO:0000256" key="3">
    <source>
        <dbReference type="ARBA" id="ARBA00022679"/>
    </source>
</evidence>
<evidence type="ECO:0000313" key="6">
    <source>
        <dbReference type="EMBL" id="MFD2034850.1"/>
    </source>
</evidence>
<dbReference type="PANTHER" id="PTHR43643:SF3">
    <property type="entry name" value="HISTIDINOL-PHOSPHATE AMINOTRANSFERASE"/>
    <property type="match status" value="1"/>
</dbReference>
<dbReference type="GO" id="GO:0004400">
    <property type="term" value="F:histidinol-phosphate transaminase activity"/>
    <property type="evidence" value="ECO:0007669"/>
    <property type="project" value="UniProtKB-EC"/>
</dbReference>
<dbReference type="Pfam" id="PF00155">
    <property type="entry name" value="Aminotran_1_2"/>
    <property type="match status" value="1"/>
</dbReference>
<gene>
    <name evidence="6" type="ORF">ACFSKL_08620</name>
</gene>
<evidence type="ECO:0000256" key="1">
    <source>
        <dbReference type="ARBA" id="ARBA00007970"/>
    </source>
</evidence>
<dbReference type="InterPro" id="IPR015421">
    <property type="entry name" value="PyrdxlP-dep_Trfase_major"/>
</dbReference>
<evidence type="ECO:0000256" key="2">
    <source>
        <dbReference type="ARBA" id="ARBA00022576"/>
    </source>
</evidence>
<feature type="domain" description="Aminotransferase class I/classII large" evidence="5">
    <location>
        <begin position="60"/>
        <end position="384"/>
    </location>
</feature>
<dbReference type="EC" id="2.6.1.9" evidence="6"/>
<evidence type="ECO:0000313" key="7">
    <source>
        <dbReference type="Proteomes" id="UP001597361"/>
    </source>
</evidence>
<evidence type="ECO:0000259" key="5">
    <source>
        <dbReference type="Pfam" id="PF00155"/>
    </source>
</evidence>
<dbReference type="SUPFAM" id="SSF53383">
    <property type="entry name" value="PLP-dependent transferases"/>
    <property type="match status" value="1"/>
</dbReference>
<dbReference type="PANTHER" id="PTHR43643">
    <property type="entry name" value="HISTIDINOL-PHOSPHATE AMINOTRANSFERASE 2"/>
    <property type="match status" value="1"/>
</dbReference>
<dbReference type="CDD" id="cd00609">
    <property type="entry name" value="AAT_like"/>
    <property type="match status" value="1"/>
</dbReference>
<comment type="caution">
    <text evidence="6">The sequence shown here is derived from an EMBL/GenBank/DDBJ whole genome shotgun (WGS) entry which is preliminary data.</text>
</comment>